<feature type="region of interest" description="Disordered" evidence="1">
    <location>
        <begin position="1"/>
        <end position="21"/>
    </location>
</feature>
<reference evidence="2" key="1">
    <citation type="submission" date="2023-04" db="EMBL/GenBank/DDBJ databases">
        <title>Phytophthora lilii NBRC 32176.</title>
        <authorList>
            <person name="Ichikawa N."/>
            <person name="Sato H."/>
            <person name="Tonouchi N."/>
        </authorList>
    </citation>
    <scope>NUCLEOTIDE SEQUENCE</scope>
    <source>
        <strain evidence="2">NBRC 32176</strain>
    </source>
</reference>
<protein>
    <submittedName>
        <fullName evidence="2">Unnamed protein product</fullName>
    </submittedName>
</protein>
<evidence type="ECO:0000313" key="2">
    <source>
        <dbReference type="EMBL" id="GMF13882.1"/>
    </source>
</evidence>
<comment type="caution">
    <text evidence="2">The sequence shown here is derived from an EMBL/GenBank/DDBJ whole genome shotgun (WGS) entry which is preliminary data.</text>
</comment>
<gene>
    <name evidence="2" type="ORF">Plil01_000431100</name>
</gene>
<dbReference type="OrthoDB" id="126050at2759"/>
<keyword evidence="3" id="KW-1185">Reference proteome</keyword>
<dbReference type="Proteomes" id="UP001165083">
    <property type="component" value="Unassembled WGS sequence"/>
</dbReference>
<name>A0A9W6TIC9_9STRA</name>
<proteinExistence type="predicted"/>
<organism evidence="2 3">
    <name type="scientific">Phytophthora lilii</name>
    <dbReference type="NCBI Taxonomy" id="2077276"/>
    <lineage>
        <taxon>Eukaryota</taxon>
        <taxon>Sar</taxon>
        <taxon>Stramenopiles</taxon>
        <taxon>Oomycota</taxon>
        <taxon>Peronosporomycetes</taxon>
        <taxon>Peronosporales</taxon>
        <taxon>Peronosporaceae</taxon>
        <taxon>Phytophthora</taxon>
    </lineage>
</organism>
<dbReference type="AlphaFoldDB" id="A0A9W6TIC9"/>
<accession>A0A9W6TIC9</accession>
<evidence type="ECO:0000256" key="1">
    <source>
        <dbReference type="SAM" id="MobiDB-lite"/>
    </source>
</evidence>
<evidence type="ECO:0000313" key="3">
    <source>
        <dbReference type="Proteomes" id="UP001165083"/>
    </source>
</evidence>
<sequence>MKPDTQTTYNDRNNAAGTNDRQAKSSMWQRCGVLEKYVQHKIDLESFNYFLTLRNACTKWKRKHNELLLLWLMHTATVLHVTGKLLLLEQHRAAVAEAWPTRRDSCGKYRRLSKCWEQGQLHKSWKHGRLPNGPVLLKGMHRKQEQLVQAEELLNTYHFYIFIGSDNKEFFSWIATSMEEPDDAMVPVSAGEMPIAVYPPLPPFSDHDLRLTQETTTRTTMLQGSETRRQVEALAHHSPAAYQRNAEQIGQVQLQ</sequence>
<dbReference type="EMBL" id="BSXW01000174">
    <property type="protein sequence ID" value="GMF13882.1"/>
    <property type="molecule type" value="Genomic_DNA"/>
</dbReference>